<evidence type="ECO:0000256" key="4">
    <source>
        <dbReference type="ARBA" id="ARBA00022833"/>
    </source>
</evidence>
<name>A0A9D1CQW3_9FIRM</name>
<keyword evidence="3" id="KW-0378">Hydrolase</keyword>
<evidence type="ECO:0000256" key="1">
    <source>
        <dbReference type="ARBA" id="ARBA00001947"/>
    </source>
</evidence>
<dbReference type="Pfam" id="PF24827">
    <property type="entry name" value="AstE_AspA_cat"/>
    <property type="match status" value="1"/>
</dbReference>
<comment type="cofactor">
    <cofactor evidence="1">
        <name>Zn(2+)</name>
        <dbReference type="ChEBI" id="CHEBI:29105"/>
    </cofactor>
</comment>
<gene>
    <name evidence="6" type="ORF">IAB73_01440</name>
</gene>
<dbReference type="InterPro" id="IPR053138">
    <property type="entry name" value="N-alpha-Ac-DABA_deacetylase"/>
</dbReference>
<keyword evidence="4" id="KW-0862">Zinc</keyword>
<evidence type="ECO:0000313" key="7">
    <source>
        <dbReference type="Proteomes" id="UP000886887"/>
    </source>
</evidence>
<dbReference type="EMBL" id="DVFJ01000005">
    <property type="protein sequence ID" value="HIQ70864.1"/>
    <property type="molecule type" value="Genomic_DNA"/>
</dbReference>
<evidence type="ECO:0000313" key="6">
    <source>
        <dbReference type="EMBL" id="HIQ70864.1"/>
    </source>
</evidence>
<dbReference type="PANTHER" id="PTHR37326:SF1">
    <property type="entry name" value="BLL3975 PROTEIN"/>
    <property type="match status" value="1"/>
</dbReference>
<reference evidence="6" key="1">
    <citation type="submission" date="2020-10" db="EMBL/GenBank/DDBJ databases">
        <authorList>
            <person name="Gilroy R."/>
        </authorList>
    </citation>
    <scope>NUCLEOTIDE SEQUENCE</scope>
    <source>
        <strain evidence="6">ChiSxjej2B14-6234</strain>
    </source>
</reference>
<dbReference type="CDD" id="cd06253">
    <property type="entry name" value="M14_ASTE_ASPA-like"/>
    <property type="match status" value="1"/>
</dbReference>
<dbReference type="PANTHER" id="PTHR37326">
    <property type="entry name" value="BLL3975 PROTEIN"/>
    <property type="match status" value="1"/>
</dbReference>
<accession>A0A9D1CQW3</accession>
<dbReference type="Gene3D" id="3.40.630.10">
    <property type="entry name" value="Zn peptidases"/>
    <property type="match status" value="1"/>
</dbReference>
<reference evidence="6" key="2">
    <citation type="journal article" date="2021" name="PeerJ">
        <title>Extensive microbial diversity within the chicken gut microbiome revealed by metagenomics and culture.</title>
        <authorList>
            <person name="Gilroy R."/>
            <person name="Ravi A."/>
            <person name="Getino M."/>
            <person name="Pursley I."/>
            <person name="Horton D.L."/>
            <person name="Alikhan N.F."/>
            <person name="Baker D."/>
            <person name="Gharbi K."/>
            <person name="Hall N."/>
            <person name="Watson M."/>
            <person name="Adriaenssens E.M."/>
            <person name="Foster-Nyarko E."/>
            <person name="Jarju S."/>
            <person name="Secka A."/>
            <person name="Antonio M."/>
            <person name="Oren A."/>
            <person name="Chaudhuri R.R."/>
            <person name="La Ragione R."/>
            <person name="Hildebrand F."/>
            <person name="Pallen M.J."/>
        </authorList>
    </citation>
    <scope>NUCLEOTIDE SEQUENCE</scope>
    <source>
        <strain evidence="6">ChiSxjej2B14-6234</strain>
    </source>
</reference>
<evidence type="ECO:0000256" key="3">
    <source>
        <dbReference type="ARBA" id="ARBA00022801"/>
    </source>
</evidence>
<feature type="domain" description="Succinylglutamate desuccinylase/Aspartoacylase catalytic" evidence="5">
    <location>
        <begin position="30"/>
        <end position="208"/>
    </location>
</feature>
<dbReference type="GO" id="GO:0046872">
    <property type="term" value="F:metal ion binding"/>
    <property type="evidence" value="ECO:0007669"/>
    <property type="project" value="UniProtKB-KW"/>
</dbReference>
<dbReference type="AlphaFoldDB" id="A0A9D1CQW3"/>
<dbReference type="Proteomes" id="UP000886887">
    <property type="component" value="Unassembled WGS sequence"/>
</dbReference>
<evidence type="ECO:0000259" key="5">
    <source>
        <dbReference type="Pfam" id="PF24827"/>
    </source>
</evidence>
<organism evidence="6 7">
    <name type="scientific">Candidatus Onthenecus intestinigallinarum</name>
    <dbReference type="NCBI Taxonomy" id="2840875"/>
    <lineage>
        <taxon>Bacteria</taxon>
        <taxon>Bacillati</taxon>
        <taxon>Bacillota</taxon>
        <taxon>Clostridia</taxon>
        <taxon>Eubacteriales</taxon>
        <taxon>Candidatus Onthenecus</taxon>
    </lineage>
</organism>
<keyword evidence="2" id="KW-0479">Metal-binding</keyword>
<sequence length="311" mass="34895">MRKDILFSLPSPYRDTMRVTGYRFGKGEKACAIVGAMRGNEVQQLYVCSRLVSMLREIEQEGGIVEGKSLLVIPTINNFSMNLGKRFWPTDNTDINRMFPGKREGETTERIAYEVFERLRCYQHGVQLASFYMPGTFIPHVRLMGPAGKDAELARDFGLPYIYLRTPKPYDTVTLGYNWQRVGTHAFSLYAGKTDAIDENAADLCIRSIVRFLNLRGIVRCATPPGHVSVTIGDEDLHAVSSTCGGLLRRVKFAGAHVRRGEQLAFVMDPGDGSVREVLRTPITGTLFFVHDQPFVLEHTPVFKILGSRVD</sequence>
<dbReference type="SUPFAM" id="SSF53187">
    <property type="entry name" value="Zn-dependent exopeptidases"/>
    <property type="match status" value="1"/>
</dbReference>
<dbReference type="InterPro" id="IPR055438">
    <property type="entry name" value="AstE_AspA_cat"/>
</dbReference>
<proteinExistence type="predicted"/>
<protein>
    <submittedName>
        <fullName evidence="6">Succinylglutamate desuccinylase/aspartoacylase family protein</fullName>
    </submittedName>
</protein>
<dbReference type="GO" id="GO:0016788">
    <property type="term" value="F:hydrolase activity, acting on ester bonds"/>
    <property type="evidence" value="ECO:0007669"/>
    <property type="project" value="InterPro"/>
</dbReference>
<evidence type="ECO:0000256" key="2">
    <source>
        <dbReference type="ARBA" id="ARBA00022723"/>
    </source>
</evidence>
<comment type="caution">
    <text evidence="6">The sequence shown here is derived from an EMBL/GenBank/DDBJ whole genome shotgun (WGS) entry which is preliminary data.</text>
</comment>